<dbReference type="Proteomes" id="UP001148018">
    <property type="component" value="Unassembled WGS sequence"/>
</dbReference>
<comment type="caution">
    <text evidence="1">The sequence shown here is derived from an EMBL/GenBank/DDBJ whole genome shotgun (WGS) entry which is preliminary data.</text>
</comment>
<name>A0A9Q0DDR8_9TELE</name>
<evidence type="ECO:0000313" key="1">
    <source>
        <dbReference type="EMBL" id="KAJ3586598.1"/>
    </source>
</evidence>
<organism evidence="1 2">
    <name type="scientific">Muraenolepis orangiensis</name>
    <name type="common">Patagonian moray cod</name>
    <dbReference type="NCBI Taxonomy" id="630683"/>
    <lineage>
        <taxon>Eukaryota</taxon>
        <taxon>Metazoa</taxon>
        <taxon>Chordata</taxon>
        <taxon>Craniata</taxon>
        <taxon>Vertebrata</taxon>
        <taxon>Euteleostomi</taxon>
        <taxon>Actinopterygii</taxon>
        <taxon>Neopterygii</taxon>
        <taxon>Teleostei</taxon>
        <taxon>Neoteleostei</taxon>
        <taxon>Acanthomorphata</taxon>
        <taxon>Zeiogadaria</taxon>
        <taxon>Gadariae</taxon>
        <taxon>Gadiformes</taxon>
        <taxon>Muraenolepidoidei</taxon>
        <taxon>Muraenolepididae</taxon>
        <taxon>Muraenolepis</taxon>
    </lineage>
</organism>
<sequence>MPVTDTLTLVWVHVDAVSHQRTSGLGSRGRCVPPEDFWSGFTWTLCPTRGLLVWVHVDAVSHQRTAGLNLKQADIDA</sequence>
<reference evidence="1" key="1">
    <citation type="submission" date="2022-07" db="EMBL/GenBank/DDBJ databases">
        <title>Chromosome-level genome of Muraenolepis orangiensis.</title>
        <authorList>
            <person name="Kim J."/>
        </authorList>
    </citation>
    <scope>NUCLEOTIDE SEQUENCE</scope>
    <source>
        <strain evidence="1">KU_S4_2022</strain>
        <tissue evidence="1">Muscle</tissue>
    </source>
</reference>
<keyword evidence="2" id="KW-1185">Reference proteome</keyword>
<dbReference type="EMBL" id="JANIIK010000117">
    <property type="protein sequence ID" value="KAJ3586598.1"/>
    <property type="molecule type" value="Genomic_DNA"/>
</dbReference>
<proteinExistence type="predicted"/>
<protein>
    <submittedName>
        <fullName evidence="1">Uncharacterized protein</fullName>
    </submittedName>
</protein>
<accession>A0A9Q0DDR8</accession>
<evidence type="ECO:0000313" key="2">
    <source>
        <dbReference type="Proteomes" id="UP001148018"/>
    </source>
</evidence>
<dbReference type="AlphaFoldDB" id="A0A9Q0DDR8"/>
<gene>
    <name evidence="1" type="ORF">NHX12_012994</name>
</gene>